<dbReference type="EMBL" id="JBICBT010000759">
    <property type="protein sequence ID" value="KAL3102388.1"/>
    <property type="molecule type" value="Genomic_DNA"/>
</dbReference>
<feature type="region of interest" description="Disordered" evidence="5">
    <location>
        <begin position="2268"/>
        <end position="2348"/>
    </location>
</feature>
<feature type="compositionally biased region" description="Basic and acidic residues" evidence="5">
    <location>
        <begin position="2527"/>
        <end position="2558"/>
    </location>
</feature>
<evidence type="ECO:0000256" key="1">
    <source>
        <dbReference type="ARBA" id="ARBA00022729"/>
    </source>
</evidence>
<feature type="region of interest" description="Disordered" evidence="5">
    <location>
        <begin position="1756"/>
        <end position="1783"/>
    </location>
</feature>
<evidence type="ECO:0000313" key="8">
    <source>
        <dbReference type="Proteomes" id="UP001620626"/>
    </source>
</evidence>
<evidence type="ECO:0000313" key="7">
    <source>
        <dbReference type="EMBL" id="KAL3102388.1"/>
    </source>
</evidence>
<gene>
    <name evidence="7" type="ORF">niasHT_025220</name>
</gene>
<dbReference type="InterPro" id="IPR051561">
    <property type="entry name" value="FRAS1_ECM"/>
</dbReference>
<keyword evidence="3" id="KW-0325">Glycoprotein</keyword>
<dbReference type="Pfam" id="PF16184">
    <property type="entry name" value="Cadherin_3"/>
    <property type="match status" value="3"/>
</dbReference>
<feature type="repeat" description="CSPG" evidence="4">
    <location>
        <begin position="581"/>
        <end position="682"/>
    </location>
</feature>
<name>A0ABD2KHS6_9BILA</name>
<dbReference type="PROSITE" id="PS51854">
    <property type="entry name" value="CSPG"/>
    <property type="match status" value="3"/>
</dbReference>
<feature type="compositionally biased region" description="Acidic residues" evidence="5">
    <location>
        <begin position="1768"/>
        <end position="1777"/>
    </location>
</feature>
<sequence length="2558" mass="283669">MAPLLLNLGPTSALLFTVANLSLIIEPDQISDCPFEKKLHSQISTMFELLLQKGQKNVETIPIQTENGQWKTEQRHIYINGTKKGKLSTERVNFIVQCQQKGQQQQQKLTDSNNFYLNSNYCHHLDGTFLVLSIGPIWPRQSLFFGCVRGLLLNGHSLLQGDWCRRHNATTDPSHSTSDGIVPPMNERRRCRRNVRLLDSVNGRFDERWPTPKKAPKDGQMGTEDDDETFVVDEGGTEAMPLLKQLRRTGGTDRQAKFVVSKPPLHGKILNANAFASPLPVPIHSFAYSEVLAQQIFYRHDGSETLSDFVELRPLRFSEEFGTNSDSVSIPIKIVPINDAPSLHYGTKGPVIFIEPESRVQLSAEVHLRVVDPDSAPELIWLRVDDIQPSLDIVDRFSNRLRLFSLSELLHGNVFLLAEGDEHEKGEGQFTLIAKDEFDAHSMPLTVHVAFAPLKLLLDRNTGIRLLQQTSQLIESSHLHFRCVPQISASKLPLDEVAVRYSVVGQPNFGVVECLNDPNGPHRRWALCSTFLQRDVDELRVRYRHTGRNRTLLADSFDFQVQCADSNTRVNSFQIDFVTLSTRVFIQETLRLNQTDQSVLSRRNLLATVFPHNFQPDQLVYNILEAPKLGMLLRRVPEIGKQRRVGVSSNFSQQQIDDGLISYKLHFAPFSVLNDFFTFRLLTPAGPSDETFRFEVVYLPGGNVGAILLINRTLIAPQGGIQQISNGTLWLESGDGEKAFTFRMALPPLNGQLALLNDEFGYDKLEMDGTFKSADITGQRLFYEHDGDQSRFDRVFLLAESELRDPGGGKGHTPIAFWLHISVVPNNSHAPQLLQNLFGAAMTRQQIDVLLNDERTLWPSLLPWIDLDNSQWPSLEQSLLFPVAQQHTPLAFHLIDSTVSRDFVIYAKSAPEIPLRDFTEKQLMDGQLVLRHLGSPREEAIVRYSISDGLHSSPSLFALSASSRVPFLRLATPPRVSFRRPFRPAGANRHILFLLTLAHFRAETNENLRDESIEFEMPPLFRSPFWRLKTDGKLAKVRRFNQMEIFNNKIFFAFDKNEAEESEEKAIPIKIITRDVGGSRSRTTAAEQKRVVVFSLAQDETQEQRDVNGTQKVPISIALSVHSIDQLGDSDGIDQQREEGLLPPLIVAQGGSAPIEWHIPIVAQPHEQRHQFVAKHHIVTAPKHGQVILQRQKQVAAPSANYGIPLLSFALSPLLSFGSLQYVHNSGQLHKINGQMPMAEAEKDHFDVNITVQRWEKRRRGDGGHRQQKAEGEGAQGDFFLQLGPFRVPIRIYADTQLQLITPSLIKFRAAAFLDGVPNSEGMLLEEHFLRVSIPPNVPLDIAQAEFRLVQKSPSLALFNRRIGQPISSGFSHGQLSAGDIAMVAMGQRAAEEAEEEIVIIKLRVCIEPPSHSAKCSRTADLRIHFGRDEAQVPTIVHNVPLKVQKGQKSVPITADHLQATHPTKMPSELHFVVWQQQGGTLQKGLNTTVDTFTQKELDHGFVRFEIDEAKGVPDTKMGFHFLLNDGRHQLGPEFLSLQFDEILPSTKEDGTMPTQSTLSSTPTIHLPVPSVAIGPKIERNAKLGTAPGVPAVIGPNLLKATGGGKVSAEKVIFHLTKQPMHGRLLLNGSLGRLERFSQADIDAGRLTYVARPDIGAWSQRDNFQFKVEGEAENGIGRNAGTSGEGTTAQRFRIESSYSNLAEGAPIDALIPRGTITVSRGKGMAKWKTMGMLFRSPAFGWLERIDEALAIESSGRTNFGGLANGENAGEEEEEEEEKEKQNGDKAIFSQWRSPLSAEQFASGHFLVFYQNGTTTNAAAEKVGNEDGFTLVVYSGREPNQRLKLGMKVRITDKGTDQLKIDSFAPHLRLLSGGSVPLSPADFHASHLSLGPSQIVYRIDQLPNTLRLSLNNFSLPLFRQFTQLDIDQGTVALEHTPSSEMAKWDVIGLRIGMEGHEDGHGQQQKVAPQFVHSRVLAIRIDPMALHLRNHSEIAIPQGKTYVLLSSAHLGAESNGERSAIIYNVTKRPENGTFFWVDGEKEASSFSQRSIDRGEVLYAQMNMEAFQDTFEFVLSNDEMELLPKKGIVRVQPIFQPQLFITNARTVTQLGLAHLNATALEGTLPRYLVVQPPKHGRMFLHPNTNQSVLFFTHSDVIAGRLFFHAFDTLRRVGDNVLLELRSDSVQPARMVWPIEIWPIDGDQNEAEVVKAGIAGGVGLEESKTAGDGGKAWRDPTIISPPPPDMNYHFPIAILVAVVALVIGILLCRRKKNPSDGASSSDEDEPKKTTSSGRNSSGFGGNNCKNKLSTAGLKNSLKRKDGAGTTATTEGKSQEAQKVPMGRGGAMASTENGRRFGVDKAINELRMGFANVGGANLLESTVYATINSNRRQQQQMMNSSNANNNNNKIISSSSSSPQNVQSNVITTLGDVNYAFSAPGSALLARRPSILPLSLAPTTTAPSSVSAIIPTFHASTGRQSSPTRRVIPTIALPPPSRSNSRERQQILASAAAAAIASKSVLIGTETLAMRRKSLEPERAQRRGSSEEKRTEAGEAEKSNEFWV</sequence>
<feature type="region of interest" description="Disordered" evidence="5">
    <location>
        <begin position="206"/>
        <end position="225"/>
    </location>
</feature>
<dbReference type="InterPro" id="IPR039005">
    <property type="entry name" value="CSPG_rpt"/>
</dbReference>
<feature type="repeat" description="CSPG" evidence="4">
    <location>
        <begin position="1575"/>
        <end position="1669"/>
    </location>
</feature>
<evidence type="ECO:0000256" key="6">
    <source>
        <dbReference type="SAM" id="Phobius"/>
    </source>
</evidence>
<keyword evidence="6" id="KW-0812">Transmembrane</keyword>
<evidence type="ECO:0000256" key="3">
    <source>
        <dbReference type="ARBA" id="ARBA00023180"/>
    </source>
</evidence>
<dbReference type="PANTHER" id="PTHR45739">
    <property type="entry name" value="MATRIX PROTEIN, PUTATIVE-RELATED"/>
    <property type="match status" value="1"/>
</dbReference>
<evidence type="ECO:0000256" key="5">
    <source>
        <dbReference type="SAM" id="MobiDB-lite"/>
    </source>
</evidence>
<feature type="compositionally biased region" description="Polar residues" evidence="5">
    <location>
        <begin position="2300"/>
        <end position="2309"/>
    </location>
</feature>
<keyword evidence="2" id="KW-0677">Repeat</keyword>
<keyword evidence="6" id="KW-1133">Transmembrane helix</keyword>
<feature type="region of interest" description="Disordered" evidence="5">
    <location>
        <begin position="2523"/>
        <end position="2558"/>
    </location>
</feature>
<keyword evidence="8" id="KW-1185">Reference proteome</keyword>
<reference evidence="7 8" key="1">
    <citation type="submission" date="2024-10" db="EMBL/GenBank/DDBJ databases">
        <authorList>
            <person name="Kim D."/>
        </authorList>
    </citation>
    <scope>NUCLEOTIDE SEQUENCE [LARGE SCALE GENOMIC DNA]</scope>
    <source>
        <strain evidence="7">BH-2024</strain>
    </source>
</reference>
<proteinExistence type="predicted"/>
<protein>
    <submittedName>
        <fullName evidence="7">Uncharacterized protein</fullName>
    </submittedName>
</protein>
<keyword evidence="6" id="KW-0472">Membrane</keyword>
<feature type="transmembrane region" description="Helical" evidence="6">
    <location>
        <begin position="2244"/>
        <end position="2264"/>
    </location>
</feature>
<dbReference type="Proteomes" id="UP001620626">
    <property type="component" value="Unassembled WGS sequence"/>
</dbReference>
<feature type="repeat" description="CSPG" evidence="4">
    <location>
        <begin position="455"/>
        <end position="562"/>
    </location>
</feature>
<evidence type="ECO:0000256" key="4">
    <source>
        <dbReference type="PROSITE-ProRule" id="PRU01201"/>
    </source>
</evidence>
<evidence type="ECO:0000256" key="2">
    <source>
        <dbReference type="ARBA" id="ARBA00022737"/>
    </source>
</evidence>
<accession>A0ABD2KHS6</accession>
<keyword evidence="1" id="KW-0732">Signal</keyword>
<organism evidence="7 8">
    <name type="scientific">Heterodera trifolii</name>
    <dbReference type="NCBI Taxonomy" id="157864"/>
    <lineage>
        <taxon>Eukaryota</taxon>
        <taxon>Metazoa</taxon>
        <taxon>Ecdysozoa</taxon>
        <taxon>Nematoda</taxon>
        <taxon>Chromadorea</taxon>
        <taxon>Rhabditida</taxon>
        <taxon>Tylenchina</taxon>
        <taxon>Tylenchomorpha</taxon>
        <taxon>Tylenchoidea</taxon>
        <taxon>Heteroderidae</taxon>
        <taxon>Heteroderinae</taxon>
        <taxon>Heterodera</taxon>
    </lineage>
</organism>
<feature type="compositionally biased region" description="Polar residues" evidence="5">
    <location>
        <begin position="2321"/>
        <end position="2332"/>
    </location>
</feature>
<dbReference type="PANTHER" id="PTHR45739:SF12">
    <property type="entry name" value="CHONDROITIN SULFATE PROTEOGLYCAN 4-LIKE ISOFORM X2"/>
    <property type="match status" value="1"/>
</dbReference>
<comment type="caution">
    <text evidence="7">The sequence shown here is derived from an EMBL/GenBank/DDBJ whole genome shotgun (WGS) entry which is preliminary data.</text>
</comment>
<feature type="region of interest" description="Disordered" evidence="5">
    <location>
        <begin position="2387"/>
        <end position="2415"/>
    </location>
</feature>